<dbReference type="STRING" id="1764295.A0A5B8MV63"/>
<dbReference type="Pfam" id="PF00383">
    <property type="entry name" value="dCMP_cyt_deam_1"/>
    <property type="match status" value="1"/>
</dbReference>
<dbReference type="GO" id="GO:0052717">
    <property type="term" value="F:tRNA-specific adenosine-34 deaminase activity"/>
    <property type="evidence" value="ECO:0007669"/>
    <property type="project" value="TreeGrafter"/>
</dbReference>
<dbReference type="SUPFAM" id="SSF53927">
    <property type="entry name" value="Cytidine deaminase-like"/>
    <property type="match status" value="1"/>
</dbReference>
<gene>
    <name evidence="5" type="ORF">A3770_12p67650</name>
</gene>
<dbReference type="OrthoDB" id="3180714at2759"/>
<dbReference type="Gene3D" id="3.40.140.10">
    <property type="entry name" value="Cytidine Deaminase, domain 2"/>
    <property type="match status" value="1"/>
</dbReference>
<name>A0A5B8MV63_9CHLO</name>
<dbReference type="InterPro" id="IPR016193">
    <property type="entry name" value="Cytidine_deaminase-like"/>
</dbReference>
<keyword evidence="1" id="KW-0819">tRNA processing</keyword>
<keyword evidence="6" id="KW-1185">Reference proteome</keyword>
<comment type="similarity">
    <text evidence="2">Belongs to the cytidine and deoxycytidylate deaminase family. ADAT3 subfamily.</text>
</comment>
<feature type="region of interest" description="Disordered" evidence="3">
    <location>
        <begin position="281"/>
        <end position="305"/>
    </location>
</feature>
<dbReference type="EMBL" id="CP031045">
    <property type="protein sequence ID" value="QDZ24247.1"/>
    <property type="molecule type" value="Genomic_DNA"/>
</dbReference>
<dbReference type="AlphaFoldDB" id="A0A5B8MV63"/>
<dbReference type="InterPro" id="IPR002125">
    <property type="entry name" value="CMP_dCMP_dom"/>
</dbReference>
<dbReference type="GO" id="GO:0008033">
    <property type="term" value="P:tRNA processing"/>
    <property type="evidence" value="ECO:0007669"/>
    <property type="project" value="UniProtKB-KW"/>
</dbReference>
<reference evidence="5 6" key="1">
    <citation type="submission" date="2018-07" db="EMBL/GenBank/DDBJ databases">
        <title>The complete nuclear genome of the prasinophyte Chloropicon primus (CCMP1205).</title>
        <authorList>
            <person name="Pombert J.-F."/>
            <person name="Otis C."/>
            <person name="Turmel M."/>
            <person name="Lemieux C."/>
        </authorList>
    </citation>
    <scope>NUCLEOTIDE SEQUENCE [LARGE SCALE GENOMIC DNA]</scope>
    <source>
        <strain evidence="5 6">CCMP1205</strain>
    </source>
</reference>
<accession>A0A5B8MV63</accession>
<evidence type="ECO:0000256" key="1">
    <source>
        <dbReference type="ARBA" id="ARBA00022694"/>
    </source>
</evidence>
<dbReference type="GO" id="GO:0005634">
    <property type="term" value="C:nucleus"/>
    <property type="evidence" value="ECO:0007669"/>
    <property type="project" value="TreeGrafter"/>
</dbReference>
<dbReference type="PROSITE" id="PS51747">
    <property type="entry name" value="CYT_DCMP_DEAMINASES_2"/>
    <property type="match status" value="1"/>
</dbReference>
<evidence type="ECO:0000256" key="2">
    <source>
        <dbReference type="ARBA" id="ARBA00038160"/>
    </source>
</evidence>
<protein>
    <submittedName>
        <fullName evidence="5">Cytidine deaminase-like protein</fullName>
    </submittedName>
</protein>
<dbReference type="GO" id="GO:0005737">
    <property type="term" value="C:cytoplasm"/>
    <property type="evidence" value="ECO:0007669"/>
    <property type="project" value="TreeGrafter"/>
</dbReference>
<evidence type="ECO:0000256" key="3">
    <source>
        <dbReference type="SAM" id="MobiDB-lite"/>
    </source>
</evidence>
<evidence type="ECO:0000313" key="5">
    <source>
        <dbReference type="EMBL" id="QDZ24247.1"/>
    </source>
</evidence>
<dbReference type="Proteomes" id="UP000316726">
    <property type="component" value="Chromosome 12"/>
</dbReference>
<dbReference type="PANTHER" id="PTHR11079">
    <property type="entry name" value="CYTOSINE DEAMINASE FAMILY MEMBER"/>
    <property type="match status" value="1"/>
</dbReference>
<dbReference type="PANTHER" id="PTHR11079:SF156">
    <property type="entry name" value="INACTIVE TRNA-SPECIFIC ADENOSINE DEAMINASE-LIKE PROTEIN 3-RELATED"/>
    <property type="match status" value="1"/>
</dbReference>
<evidence type="ECO:0000259" key="4">
    <source>
        <dbReference type="PROSITE" id="PS51747"/>
    </source>
</evidence>
<feature type="domain" description="CMP/dCMP-type deaminase" evidence="4">
    <location>
        <begin position="191"/>
        <end position="372"/>
    </location>
</feature>
<organism evidence="5 6">
    <name type="scientific">Chloropicon primus</name>
    <dbReference type="NCBI Taxonomy" id="1764295"/>
    <lineage>
        <taxon>Eukaryota</taxon>
        <taxon>Viridiplantae</taxon>
        <taxon>Chlorophyta</taxon>
        <taxon>Chloropicophyceae</taxon>
        <taxon>Chloropicales</taxon>
        <taxon>Chloropicaceae</taxon>
        <taxon>Chloropicon</taxon>
    </lineage>
</organism>
<evidence type="ECO:0000313" key="6">
    <source>
        <dbReference type="Proteomes" id="UP000316726"/>
    </source>
</evidence>
<sequence length="382" mass="42035">MREERWVFEEEPTHIPARDKPKLECSQVVIATVEKKHCGEVLKVLTREAPLGEYKHVKRIRNRAVEEGKGLEGETKANGKGRADVLEVVVCTSHPQEGGGWPVGTRGVEGGEPRGAAAAAGVQGDAWECMPSALKSVLLPLVCRVSLAEVPRHSPEDREQLQDWNRVWPVSYKVPAGKVVTRSAKIKVSEEDKHEMLKHLGLVRELATGESGQRREAGCGACNAAVIVNPTTKEVVGLGQDQTKSTDWTTWDSRLVHAPSPLRHAAMVAIENVAEGVRSWGNKRKRSDTETGGDTAPSVSDRGDGDPEAEPYLCTGFDCYLWREPCTMCAMALVHSRVRRITFCVPDPKWGALGGAFRLHSLTSLNHHYEVFHWPVIEASKP</sequence>
<proteinExistence type="inferred from homology"/>